<gene>
    <name evidence="14" type="ORF">IWQ62_001405</name>
</gene>
<dbReference type="Pfam" id="PF00557">
    <property type="entry name" value="Peptidase_M24"/>
    <property type="match status" value="1"/>
</dbReference>
<reference evidence="14" key="1">
    <citation type="submission" date="2022-07" db="EMBL/GenBank/DDBJ databases">
        <title>Phylogenomic reconstructions and comparative analyses of Kickxellomycotina fungi.</title>
        <authorList>
            <person name="Reynolds N.K."/>
            <person name="Stajich J.E."/>
            <person name="Barry K."/>
            <person name="Grigoriev I.V."/>
            <person name="Crous P."/>
            <person name="Smith M.E."/>
        </authorList>
    </citation>
    <scope>NUCLEOTIDE SEQUENCE</scope>
    <source>
        <strain evidence="14">RSA 1196</strain>
    </source>
</reference>
<evidence type="ECO:0000256" key="12">
    <source>
        <dbReference type="ARBA" id="ARBA00034680"/>
    </source>
</evidence>
<keyword evidence="15" id="KW-1185">Reference proteome</keyword>
<keyword evidence="8" id="KW-0482">Metalloprotease</keyword>
<evidence type="ECO:0000256" key="5">
    <source>
        <dbReference type="ARBA" id="ARBA00022670"/>
    </source>
</evidence>
<dbReference type="GO" id="GO:0006508">
    <property type="term" value="P:proteolysis"/>
    <property type="evidence" value="ECO:0007669"/>
    <property type="project" value="UniProtKB-KW"/>
</dbReference>
<evidence type="ECO:0000256" key="2">
    <source>
        <dbReference type="ARBA" id="ARBA00004496"/>
    </source>
</evidence>
<evidence type="ECO:0000256" key="7">
    <source>
        <dbReference type="ARBA" id="ARBA00022801"/>
    </source>
</evidence>
<dbReference type="GO" id="GO:0008237">
    <property type="term" value="F:metallopeptidase activity"/>
    <property type="evidence" value="ECO:0007669"/>
    <property type="project" value="UniProtKB-KW"/>
</dbReference>
<comment type="function">
    <text evidence="12">Probable metalloprotease involved in proper assembly of pre-ribosomal particles during the biogenesis of the 60S ribosomal subunit. Accompanies the pre-60S particles to the cytoplasm.</text>
</comment>
<dbReference type="InterPro" id="IPR047113">
    <property type="entry name" value="PA2G4/ARX1"/>
</dbReference>
<organism evidence="14 15">
    <name type="scientific">Dispira parvispora</name>
    <dbReference type="NCBI Taxonomy" id="1520584"/>
    <lineage>
        <taxon>Eukaryota</taxon>
        <taxon>Fungi</taxon>
        <taxon>Fungi incertae sedis</taxon>
        <taxon>Zoopagomycota</taxon>
        <taxon>Kickxellomycotina</taxon>
        <taxon>Dimargaritomycetes</taxon>
        <taxon>Dimargaritales</taxon>
        <taxon>Dimargaritaceae</taxon>
        <taxon>Dispira</taxon>
    </lineage>
</organism>
<evidence type="ECO:0000256" key="6">
    <source>
        <dbReference type="ARBA" id="ARBA00022723"/>
    </source>
</evidence>
<dbReference type="OrthoDB" id="5876363at2759"/>
<dbReference type="FunFam" id="1.10.10.10:FF:000029">
    <property type="entry name" value="Proliferation-associated 2G4, a"/>
    <property type="match status" value="1"/>
</dbReference>
<evidence type="ECO:0000256" key="10">
    <source>
        <dbReference type="ARBA" id="ARBA00026155"/>
    </source>
</evidence>
<dbReference type="AlphaFoldDB" id="A0A9W8E938"/>
<dbReference type="InterPro" id="IPR036005">
    <property type="entry name" value="Creatinase/aminopeptidase-like"/>
</dbReference>
<evidence type="ECO:0000313" key="14">
    <source>
        <dbReference type="EMBL" id="KAJ1968174.1"/>
    </source>
</evidence>
<protein>
    <recommendedName>
        <fullName evidence="10">Probable metalloprotease ARX1</fullName>
    </recommendedName>
    <alternativeName>
        <fullName evidence="11">Associated with ribosomal export complex protein 1</fullName>
    </alternativeName>
</protein>
<dbReference type="GO" id="GO:0005737">
    <property type="term" value="C:cytoplasm"/>
    <property type="evidence" value="ECO:0007669"/>
    <property type="project" value="UniProtKB-SubCell"/>
</dbReference>
<dbReference type="InterPro" id="IPR000994">
    <property type="entry name" value="Pept_M24"/>
</dbReference>
<dbReference type="InterPro" id="IPR036390">
    <property type="entry name" value="WH_DNA-bd_sf"/>
</dbReference>
<keyword evidence="6" id="KW-0479">Metal-binding</keyword>
<evidence type="ECO:0000256" key="8">
    <source>
        <dbReference type="ARBA" id="ARBA00023049"/>
    </source>
</evidence>
<accession>A0A9W8E938</accession>
<evidence type="ECO:0000256" key="9">
    <source>
        <dbReference type="ARBA" id="ARBA00023242"/>
    </source>
</evidence>
<comment type="caution">
    <text evidence="14">The sequence shown here is derived from an EMBL/GenBank/DDBJ whole genome shotgun (WGS) entry which is preliminary data.</text>
</comment>
<evidence type="ECO:0000256" key="4">
    <source>
        <dbReference type="ARBA" id="ARBA00022490"/>
    </source>
</evidence>
<comment type="subcellular location">
    <subcellularLocation>
        <location evidence="2">Cytoplasm</location>
    </subcellularLocation>
    <subcellularLocation>
        <location evidence="1">Nucleus</location>
    </subcellularLocation>
</comment>
<dbReference type="InterPro" id="IPR036388">
    <property type="entry name" value="WH-like_DNA-bd_sf"/>
</dbReference>
<comment type="similarity">
    <text evidence="3">Belongs to the peptidase M24 family.</text>
</comment>
<dbReference type="GO" id="GO:0046872">
    <property type="term" value="F:metal ion binding"/>
    <property type="evidence" value="ECO:0007669"/>
    <property type="project" value="UniProtKB-KW"/>
</dbReference>
<dbReference type="SUPFAM" id="SSF46785">
    <property type="entry name" value="Winged helix' DNA-binding domain"/>
    <property type="match status" value="1"/>
</dbReference>
<keyword evidence="9" id="KW-0539">Nucleus</keyword>
<dbReference type="PANTHER" id="PTHR10804:SF102">
    <property type="entry name" value="METALLOPROTEASE ARX1-RELATED"/>
    <property type="match status" value="1"/>
</dbReference>
<dbReference type="PANTHER" id="PTHR10804">
    <property type="entry name" value="PROTEASE FAMILY M24 METHIONYL AMINOPEPTIDASE, AMINOPEPTIDASE P"/>
    <property type="match status" value="1"/>
</dbReference>
<evidence type="ECO:0000313" key="15">
    <source>
        <dbReference type="Proteomes" id="UP001150925"/>
    </source>
</evidence>
<evidence type="ECO:0000256" key="1">
    <source>
        <dbReference type="ARBA" id="ARBA00004123"/>
    </source>
</evidence>
<name>A0A9W8E938_9FUNG</name>
<evidence type="ECO:0000256" key="3">
    <source>
        <dbReference type="ARBA" id="ARBA00007319"/>
    </source>
</evidence>
<feature type="domain" description="Peptidase M24" evidence="13">
    <location>
        <begin position="11"/>
        <end position="165"/>
    </location>
</feature>
<keyword evidence="7" id="KW-0378">Hydrolase</keyword>
<dbReference type="Proteomes" id="UP001150925">
    <property type="component" value="Unassembled WGS sequence"/>
</dbReference>
<dbReference type="GO" id="GO:0005634">
    <property type="term" value="C:nucleus"/>
    <property type="evidence" value="ECO:0007669"/>
    <property type="project" value="UniProtKB-SubCell"/>
</dbReference>
<dbReference type="Gene3D" id="1.10.10.10">
    <property type="entry name" value="Winged helix-like DNA-binding domain superfamily/Winged helix DNA-binding domain"/>
    <property type="match status" value="1"/>
</dbReference>
<dbReference type="EMBL" id="JANBPY010000221">
    <property type="protein sequence ID" value="KAJ1968174.1"/>
    <property type="molecule type" value="Genomic_DNA"/>
</dbReference>
<dbReference type="Gene3D" id="3.90.230.10">
    <property type="entry name" value="Creatinase/methionine aminopeptidase superfamily"/>
    <property type="match status" value="1"/>
</dbReference>
<dbReference type="SUPFAM" id="SSF55920">
    <property type="entry name" value="Creatinase/aminopeptidase"/>
    <property type="match status" value="1"/>
</dbReference>
<keyword evidence="4" id="KW-0963">Cytoplasm</keyword>
<evidence type="ECO:0000259" key="13">
    <source>
        <dbReference type="Pfam" id="PF00557"/>
    </source>
</evidence>
<keyword evidence="5" id="KW-0645">Protease</keyword>
<proteinExistence type="inferred from homology"/>
<evidence type="ECO:0000256" key="11">
    <source>
        <dbReference type="ARBA" id="ARBA00033475"/>
    </source>
</evidence>
<sequence>MENIEGVQQHLQAAAIAKEVLTVVLTNVSAGVKVASLCKLGDELIVGYANKVCPEKSTEKGVAFPTCISVNNEIQNVSPAEDTPDYIIRPNDVVKVELAVHISGYIASQAHTIVINPTPEVPVADRRADVVCATKVAHEAAVRMMCPGNKSRDVIDAIGKIAEAFQCTPMESTFSQLTTRYVLSGAKTFPNHHDPEEPYPNFEFEVGDVFIVNVALSNGSGVARDGGAKPMVYQRDVNVKYYLKLKASQALFKYVSKQFSVFPFSSRQITDTRMKLGLSECINHQVLVPYPSLVDKRPDAHVAQFQSTVMVTHRGPVCLTPSLPMSFVHSDRNLPNDSSLSALLNQNLTVAQLPSLPSVDGLRTNLDGPEMMMS</sequence>